<comment type="caution">
    <text evidence="1">The sequence shown here is derived from an EMBL/GenBank/DDBJ whole genome shotgun (WGS) entry which is preliminary data.</text>
</comment>
<sequence length="121" mass="13666">QAFILKLFVQIQPLDSLRSLVSGRRIIQRFNPLSTTFFTATDLSIEAPPALSRTANSLKLKEFSVPTAPEVGRIIEKLNRTSRANLKTIKQRHNHSLYIDRSAGKGGRHVRTLRTTLEADR</sequence>
<reference evidence="1 2" key="1">
    <citation type="submission" date="2022-05" db="EMBL/GenBank/DDBJ databases">
        <title>Novel Pseudomonas spp. Isolated from a Rainbow Trout Aquaculture Facility.</title>
        <authorList>
            <person name="Testerman T."/>
            <person name="Graf J."/>
        </authorList>
    </citation>
    <scope>NUCLEOTIDE SEQUENCE [LARGE SCALE GENOMIC DNA]</scope>
    <source>
        <strain evidence="1 2">ID1025</strain>
    </source>
</reference>
<evidence type="ECO:0000313" key="2">
    <source>
        <dbReference type="Proteomes" id="UP001148184"/>
    </source>
</evidence>
<feature type="non-terminal residue" evidence="1">
    <location>
        <position position="1"/>
    </location>
</feature>
<dbReference type="Proteomes" id="UP001148184">
    <property type="component" value="Unassembled WGS sequence"/>
</dbReference>
<protein>
    <submittedName>
        <fullName evidence="1">Uncharacterized protein</fullName>
    </submittedName>
</protein>
<evidence type="ECO:0000313" key="1">
    <source>
        <dbReference type="EMBL" id="MDD1017233.1"/>
    </source>
</evidence>
<organism evidence="1 2">
    <name type="scientific">Pseudomonas rubra</name>
    <dbReference type="NCBI Taxonomy" id="2942627"/>
    <lineage>
        <taxon>Bacteria</taxon>
        <taxon>Pseudomonadati</taxon>
        <taxon>Pseudomonadota</taxon>
        <taxon>Gammaproteobacteria</taxon>
        <taxon>Pseudomonadales</taxon>
        <taxon>Pseudomonadaceae</taxon>
        <taxon>Pseudomonas</taxon>
    </lineage>
</organism>
<gene>
    <name evidence="1" type="ORF">M5G17_26610</name>
</gene>
<dbReference type="EMBL" id="JAMDGZ010000080">
    <property type="protein sequence ID" value="MDD1017233.1"/>
    <property type="molecule type" value="Genomic_DNA"/>
</dbReference>
<keyword evidence="2" id="KW-1185">Reference proteome</keyword>
<name>A0ABT5PG07_9PSED</name>
<proteinExistence type="predicted"/>
<dbReference type="RefSeq" id="WP_273895846.1">
    <property type="nucleotide sequence ID" value="NZ_JAMDGZ010000080.1"/>
</dbReference>
<accession>A0ABT5PG07</accession>